<feature type="transmembrane region" description="Helical" evidence="2">
    <location>
        <begin position="195"/>
        <end position="214"/>
    </location>
</feature>
<feature type="transmembrane region" description="Helical" evidence="2">
    <location>
        <begin position="451"/>
        <end position="477"/>
    </location>
</feature>
<name>A0AAD9UJD2_RIDPI</name>
<keyword evidence="2" id="KW-1133">Transmembrane helix</keyword>
<feature type="compositionally biased region" description="Basic and acidic residues" evidence="1">
    <location>
        <begin position="26"/>
        <end position="38"/>
    </location>
</feature>
<feature type="region of interest" description="Disordered" evidence="1">
    <location>
        <begin position="19"/>
        <end position="136"/>
    </location>
</feature>
<reference evidence="3" key="1">
    <citation type="journal article" date="2023" name="Mol. Biol. Evol.">
        <title>Third-Generation Sequencing Reveals the Adaptive Role of the Epigenome in Three Deep-Sea Polychaetes.</title>
        <authorList>
            <person name="Perez M."/>
            <person name="Aroh O."/>
            <person name="Sun Y."/>
            <person name="Lan Y."/>
            <person name="Juniper S.K."/>
            <person name="Young C.R."/>
            <person name="Angers B."/>
            <person name="Qian P.Y."/>
        </authorList>
    </citation>
    <scope>NUCLEOTIDE SEQUENCE</scope>
    <source>
        <strain evidence="3">R07B-5</strain>
    </source>
</reference>
<feature type="compositionally biased region" description="Basic and acidic residues" evidence="1">
    <location>
        <begin position="527"/>
        <end position="537"/>
    </location>
</feature>
<feature type="transmembrane region" description="Helical" evidence="2">
    <location>
        <begin position="350"/>
        <end position="369"/>
    </location>
</feature>
<feature type="transmembrane region" description="Helical" evidence="2">
    <location>
        <begin position="407"/>
        <end position="431"/>
    </location>
</feature>
<evidence type="ECO:0000313" key="4">
    <source>
        <dbReference type="Proteomes" id="UP001209878"/>
    </source>
</evidence>
<keyword evidence="4" id="KW-1185">Reference proteome</keyword>
<keyword evidence="2" id="KW-0472">Membrane</keyword>
<evidence type="ECO:0000313" key="3">
    <source>
        <dbReference type="EMBL" id="KAK2191708.1"/>
    </source>
</evidence>
<proteinExistence type="predicted"/>
<organism evidence="3 4">
    <name type="scientific">Ridgeia piscesae</name>
    <name type="common">Tubeworm</name>
    <dbReference type="NCBI Taxonomy" id="27915"/>
    <lineage>
        <taxon>Eukaryota</taxon>
        <taxon>Metazoa</taxon>
        <taxon>Spiralia</taxon>
        <taxon>Lophotrochozoa</taxon>
        <taxon>Annelida</taxon>
        <taxon>Polychaeta</taxon>
        <taxon>Sedentaria</taxon>
        <taxon>Canalipalpata</taxon>
        <taxon>Sabellida</taxon>
        <taxon>Siboglinidae</taxon>
        <taxon>Ridgeia</taxon>
    </lineage>
</organism>
<feature type="transmembrane region" description="Helical" evidence="2">
    <location>
        <begin position="300"/>
        <end position="318"/>
    </location>
</feature>
<comment type="caution">
    <text evidence="3">The sequence shown here is derived from an EMBL/GenBank/DDBJ whole genome shotgun (WGS) entry which is preliminary data.</text>
</comment>
<accession>A0AAD9UJD2</accession>
<feature type="transmembrane region" description="Helical" evidence="2">
    <location>
        <begin position="167"/>
        <end position="189"/>
    </location>
</feature>
<dbReference type="AlphaFoldDB" id="A0AAD9UJD2"/>
<dbReference type="Proteomes" id="UP001209878">
    <property type="component" value="Unassembled WGS sequence"/>
</dbReference>
<feature type="region of interest" description="Disordered" evidence="1">
    <location>
        <begin position="490"/>
        <end position="537"/>
    </location>
</feature>
<keyword evidence="2" id="KW-0812">Transmembrane</keyword>
<gene>
    <name evidence="3" type="ORF">NP493_47g02019</name>
</gene>
<dbReference type="EMBL" id="JAODUO010000047">
    <property type="protein sequence ID" value="KAK2191708.1"/>
    <property type="molecule type" value="Genomic_DNA"/>
</dbReference>
<protein>
    <submittedName>
        <fullName evidence="3">Uncharacterized protein</fullName>
    </submittedName>
</protein>
<feature type="transmembrane region" description="Helical" evidence="2">
    <location>
        <begin position="226"/>
        <end position="247"/>
    </location>
</feature>
<evidence type="ECO:0000256" key="2">
    <source>
        <dbReference type="SAM" id="Phobius"/>
    </source>
</evidence>
<evidence type="ECO:0000256" key="1">
    <source>
        <dbReference type="SAM" id="MobiDB-lite"/>
    </source>
</evidence>
<feature type="transmembrane region" description="Helical" evidence="2">
    <location>
        <begin position="375"/>
        <end position="395"/>
    </location>
</feature>
<feature type="compositionally biased region" description="Basic and acidic residues" evidence="1">
    <location>
        <begin position="46"/>
        <end position="92"/>
    </location>
</feature>
<sequence>MHQGWGTRDASRYNRALIGRGMNQHRQGDSNVHYDETGRVVYQGRRRPDDTLPEPHRDNRRQQSQRRDDYRPREPSSRDRRREPSYRDHNRPPMDPYSRGGRPAPSDYSRGGRQYDNGGYRPEPQQQIRGGGHGGYAGKDYYEDRGYSEYTDETRANANDDIIGPRFIGIAFIGLGILLLGLAVVEVMLCLEHEYYCLFWTGALVFEFGMFIFIHNGDYHKTWKNVLVLSLGLLAGVAVHVSVALVMSPLAREFLTAGRASNSTEFEALWHKISFQTNKSNVDISNTTQPWVCIGIDGSSMFVLMVSFLTLTAAAVMANRIYRYIDEEDDNDEYIFGLCRPKLFNPYGQLSAAQALSFVGIVTVYGTMGTDWNDYWAPVWTAGLVGIAAITNVAALKREELLHLSGIALVFQVLSVCGCVATVVLSTMGLVDDVKLLDKPEYTSGFDRNHIIASGCLFALVDVVALVNSFFGVGLTVRLFDNLYRSSPADGDKRPYSEGASSYDDDPSPARDQRHLTPHTNNQGYDPRWDDKRGARY</sequence>